<proteinExistence type="predicted"/>
<accession>A0A6L8UZ92</accession>
<dbReference type="Pfam" id="PF13302">
    <property type="entry name" value="Acetyltransf_3"/>
    <property type="match status" value="1"/>
</dbReference>
<protein>
    <submittedName>
        <fullName evidence="2">GNAT family N-acetyltransferase</fullName>
    </submittedName>
</protein>
<dbReference type="AlphaFoldDB" id="A0A6L8UZ92"/>
<evidence type="ECO:0000259" key="1">
    <source>
        <dbReference type="PROSITE" id="PS51186"/>
    </source>
</evidence>
<dbReference type="GO" id="GO:0005737">
    <property type="term" value="C:cytoplasm"/>
    <property type="evidence" value="ECO:0007669"/>
    <property type="project" value="TreeGrafter"/>
</dbReference>
<reference evidence="2 3" key="1">
    <citation type="submission" date="2019-12" db="EMBL/GenBank/DDBJ databases">
        <title>Paenibacillus sp. nov. sp. isolated from soil.</title>
        <authorList>
            <person name="Kim J."/>
            <person name="Jeong S.E."/>
            <person name="Jung H.S."/>
            <person name="Jeon C.O."/>
        </authorList>
    </citation>
    <scope>NUCLEOTIDE SEQUENCE [LARGE SCALE GENOMIC DNA]</scope>
    <source>
        <strain evidence="2 3">5J-6</strain>
    </source>
</reference>
<dbReference type="Gene3D" id="3.40.630.30">
    <property type="match status" value="1"/>
</dbReference>
<dbReference type="EMBL" id="WTUZ01000017">
    <property type="protein sequence ID" value="MZQ83254.1"/>
    <property type="molecule type" value="Genomic_DNA"/>
</dbReference>
<dbReference type="SUPFAM" id="SSF55729">
    <property type="entry name" value="Acyl-CoA N-acyltransferases (Nat)"/>
    <property type="match status" value="1"/>
</dbReference>
<keyword evidence="3" id="KW-1185">Reference proteome</keyword>
<dbReference type="InterPro" id="IPR016181">
    <property type="entry name" value="Acyl_CoA_acyltransferase"/>
</dbReference>
<dbReference type="InterPro" id="IPR051531">
    <property type="entry name" value="N-acetyltransferase"/>
</dbReference>
<dbReference type="PANTHER" id="PTHR43792:SF9">
    <property type="entry name" value="RIBOSOMAL-PROTEIN-ALANINE ACETYLTRANSFERASE"/>
    <property type="match status" value="1"/>
</dbReference>
<evidence type="ECO:0000313" key="2">
    <source>
        <dbReference type="EMBL" id="MZQ83254.1"/>
    </source>
</evidence>
<dbReference type="PANTHER" id="PTHR43792">
    <property type="entry name" value="GNAT FAMILY, PUTATIVE (AFU_ORTHOLOGUE AFUA_3G00765)-RELATED-RELATED"/>
    <property type="match status" value="1"/>
</dbReference>
<evidence type="ECO:0000313" key="3">
    <source>
        <dbReference type="Proteomes" id="UP000481087"/>
    </source>
</evidence>
<keyword evidence="2" id="KW-0808">Transferase</keyword>
<sequence length="194" mass="22369">METLSEKNIFGIDCKDVYLREYLLDDLDEFHSLTMQPEIYDYLPGWNVSREQREEWLKNYEIPGNKQFINAVSKGGVIGELRLRLGIILKASGEFIGWCCTGIKEELPTPNREIMFAISKDHRGKGYTTQATEGLTKYLFENTNVEVINAIALIPNVPSNRVIQKSGFIYQGVIELNNERYNYYKLSKNDWAKG</sequence>
<dbReference type="Proteomes" id="UP000481087">
    <property type="component" value="Unassembled WGS sequence"/>
</dbReference>
<dbReference type="InterPro" id="IPR000182">
    <property type="entry name" value="GNAT_dom"/>
</dbReference>
<dbReference type="PROSITE" id="PS51186">
    <property type="entry name" value="GNAT"/>
    <property type="match status" value="1"/>
</dbReference>
<name>A0A6L8UZ92_9BACL</name>
<feature type="domain" description="N-acetyltransferase" evidence="1">
    <location>
        <begin position="17"/>
        <end position="190"/>
    </location>
</feature>
<dbReference type="GO" id="GO:0008999">
    <property type="term" value="F:protein-N-terminal-alanine acetyltransferase activity"/>
    <property type="evidence" value="ECO:0007669"/>
    <property type="project" value="TreeGrafter"/>
</dbReference>
<gene>
    <name evidence="2" type="ORF">GQF01_14155</name>
</gene>
<organism evidence="2 3">
    <name type="scientific">Paenibacillus silvestris</name>
    <dbReference type="NCBI Taxonomy" id="2606219"/>
    <lineage>
        <taxon>Bacteria</taxon>
        <taxon>Bacillati</taxon>
        <taxon>Bacillota</taxon>
        <taxon>Bacilli</taxon>
        <taxon>Bacillales</taxon>
        <taxon>Paenibacillaceae</taxon>
        <taxon>Paenibacillus</taxon>
    </lineage>
</organism>
<comment type="caution">
    <text evidence="2">The sequence shown here is derived from an EMBL/GenBank/DDBJ whole genome shotgun (WGS) entry which is preliminary data.</text>
</comment>